<comment type="caution">
    <text evidence="1">The sequence shown here is derived from an EMBL/GenBank/DDBJ whole genome shotgun (WGS) entry which is preliminary data.</text>
</comment>
<organism evidence="1 2">
    <name type="scientific">Bursaphelenchus okinawaensis</name>
    <dbReference type="NCBI Taxonomy" id="465554"/>
    <lineage>
        <taxon>Eukaryota</taxon>
        <taxon>Metazoa</taxon>
        <taxon>Ecdysozoa</taxon>
        <taxon>Nematoda</taxon>
        <taxon>Chromadorea</taxon>
        <taxon>Rhabditida</taxon>
        <taxon>Tylenchina</taxon>
        <taxon>Tylenchomorpha</taxon>
        <taxon>Aphelenchoidea</taxon>
        <taxon>Aphelenchoididae</taxon>
        <taxon>Bursaphelenchus</taxon>
    </lineage>
</organism>
<keyword evidence="2" id="KW-1185">Reference proteome</keyword>
<dbReference type="Proteomes" id="UP000783686">
    <property type="component" value="Unassembled WGS sequence"/>
</dbReference>
<dbReference type="Proteomes" id="UP000614601">
    <property type="component" value="Unassembled WGS sequence"/>
</dbReference>
<dbReference type="AlphaFoldDB" id="A0A811LKC0"/>
<proteinExistence type="predicted"/>
<dbReference type="EMBL" id="CAJFDH010000006">
    <property type="protein sequence ID" value="CAD5230065.1"/>
    <property type="molecule type" value="Genomic_DNA"/>
</dbReference>
<evidence type="ECO:0000313" key="2">
    <source>
        <dbReference type="Proteomes" id="UP000614601"/>
    </source>
</evidence>
<dbReference type="OrthoDB" id="5837977at2759"/>
<sequence>MNRLWLRFKLWANQAAAMMASYQANPNQLDPDTANDLIRKAKNDGQTVSVVNGCLYLDYKFAGFMPPS</sequence>
<dbReference type="EMBL" id="CAJFCW020000006">
    <property type="protein sequence ID" value="CAG9127455.1"/>
    <property type="molecule type" value="Genomic_DNA"/>
</dbReference>
<name>A0A811LKC0_9BILA</name>
<gene>
    <name evidence="1" type="ORF">BOKJ2_LOCUS13949</name>
</gene>
<evidence type="ECO:0000313" key="1">
    <source>
        <dbReference type="EMBL" id="CAD5230065.1"/>
    </source>
</evidence>
<reference evidence="1" key="1">
    <citation type="submission" date="2020-09" db="EMBL/GenBank/DDBJ databases">
        <authorList>
            <person name="Kikuchi T."/>
        </authorList>
    </citation>
    <scope>NUCLEOTIDE SEQUENCE</scope>
    <source>
        <strain evidence="1">SH1</strain>
    </source>
</reference>
<protein>
    <submittedName>
        <fullName evidence="1">Uncharacterized protein</fullName>
    </submittedName>
</protein>
<accession>A0A811LKC0</accession>